<comment type="subunit">
    <text evidence="4">Homotrimer.</text>
</comment>
<dbReference type="InterPro" id="IPR001783">
    <property type="entry name" value="Lumazine-bd"/>
</dbReference>
<comment type="function">
    <text evidence="2">Catalyzes the dismutation of two molecules of 6,7-dimethyl-8-ribityllumazine, resulting in the formation of riboflavin and 5-amino-6-(D-ribitylamino)uracil.</text>
</comment>
<dbReference type="AlphaFoldDB" id="D7CR09"/>
<dbReference type="GO" id="GO:0009231">
    <property type="term" value="P:riboflavin biosynthetic process"/>
    <property type="evidence" value="ECO:0007669"/>
    <property type="project" value="UniProtKB-KW"/>
</dbReference>
<keyword evidence="14" id="KW-1185">Reference proteome</keyword>
<dbReference type="InterPro" id="IPR023366">
    <property type="entry name" value="ATP_synth_asu-like_sf"/>
</dbReference>
<dbReference type="Proteomes" id="UP000000379">
    <property type="component" value="Chromosome"/>
</dbReference>
<dbReference type="PIRSF" id="PIRSF000498">
    <property type="entry name" value="Riboflavin_syn_A"/>
    <property type="match status" value="1"/>
</dbReference>
<feature type="domain" description="Lumazine-binding" evidence="12">
    <location>
        <begin position="99"/>
        <end position="205"/>
    </location>
</feature>
<dbReference type="RefSeq" id="WP_013176789.1">
    <property type="nucleotide sequence ID" value="NC_014221.1"/>
</dbReference>
<dbReference type="Gene3D" id="2.40.30.20">
    <property type="match status" value="2"/>
</dbReference>
<dbReference type="InterPro" id="IPR026017">
    <property type="entry name" value="Lumazine-bd_dom"/>
</dbReference>
<dbReference type="STRING" id="649638.Trad_0269"/>
<evidence type="ECO:0000259" key="12">
    <source>
        <dbReference type="PROSITE" id="PS51177"/>
    </source>
</evidence>
<dbReference type="PANTHER" id="PTHR21098">
    <property type="entry name" value="RIBOFLAVIN SYNTHASE ALPHA CHAIN"/>
    <property type="match status" value="1"/>
</dbReference>
<dbReference type="OrthoDB" id="9788537at2"/>
<dbReference type="CDD" id="cd00402">
    <property type="entry name" value="Riboflavin_synthase_like"/>
    <property type="match status" value="1"/>
</dbReference>
<dbReference type="NCBIfam" id="TIGR00187">
    <property type="entry name" value="ribE"/>
    <property type="match status" value="1"/>
</dbReference>
<gene>
    <name evidence="13" type="ordered locus">Trad_0269</name>
</gene>
<dbReference type="SUPFAM" id="SSF63380">
    <property type="entry name" value="Riboflavin synthase domain-like"/>
    <property type="match status" value="2"/>
</dbReference>
<accession>D7CR09</accession>
<evidence type="ECO:0000256" key="5">
    <source>
        <dbReference type="ARBA" id="ARBA00012827"/>
    </source>
</evidence>
<dbReference type="KEGG" id="tra:Trad_0269"/>
<dbReference type="PROSITE" id="PS51177">
    <property type="entry name" value="LUMAZINE_BIND"/>
    <property type="match status" value="2"/>
</dbReference>
<feature type="repeat" description="Lumazine-binding" evidence="11">
    <location>
        <begin position="99"/>
        <end position="205"/>
    </location>
</feature>
<evidence type="ECO:0000256" key="8">
    <source>
        <dbReference type="ARBA" id="ARBA00022679"/>
    </source>
</evidence>
<proteinExistence type="predicted"/>
<dbReference type="eggNOG" id="COG0307">
    <property type="taxonomic scope" value="Bacteria"/>
</dbReference>
<organism evidence="13 14">
    <name type="scientific">Truepera radiovictrix (strain DSM 17093 / CIP 108686 / LMG 22925 / RQ-24)</name>
    <dbReference type="NCBI Taxonomy" id="649638"/>
    <lineage>
        <taxon>Bacteria</taxon>
        <taxon>Thermotogati</taxon>
        <taxon>Deinococcota</taxon>
        <taxon>Deinococci</taxon>
        <taxon>Trueperales</taxon>
        <taxon>Trueperaceae</taxon>
        <taxon>Truepera</taxon>
    </lineage>
</organism>
<reference evidence="14" key="1">
    <citation type="submission" date="2010-05" db="EMBL/GenBank/DDBJ databases">
        <title>The complete genome of Truepera radiovictris DSM 17093.</title>
        <authorList>
            <consortium name="US DOE Joint Genome Institute (JGI-PGF)"/>
            <person name="Lucas S."/>
            <person name="Copeland A."/>
            <person name="Lapidus A."/>
            <person name="Glavina del Rio T."/>
            <person name="Dalin E."/>
            <person name="Tice H."/>
            <person name="Bruce D."/>
            <person name="Goodwin L."/>
            <person name="Pitluck S."/>
            <person name="Kyrpides N."/>
            <person name="Mavromatis K."/>
            <person name="Ovchinnikova G."/>
            <person name="Munk A.C."/>
            <person name="Detter J.C."/>
            <person name="Han C."/>
            <person name="Tapia R."/>
            <person name="Land M."/>
            <person name="Hauser L."/>
            <person name="Markowitz V."/>
            <person name="Cheng J.-F."/>
            <person name="Hugenholtz P."/>
            <person name="Woyke T."/>
            <person name="Wu D."/>
            <person name="Tindall B."/>
            <person name="Pomrenke H.G."/>
            <person name="Brambilla E."/>
            <person name="Klenk H.-P."/>
            <person name="Eisen J.A."/>
        </authorList>
    </citation>
    <scope>NUCLEOTIDE SEQUENCE [LARGE SCALE GENOMIC DNA]</scope>
    <source>
        <strain evidence="14">DSM 17093 / CIP 108686 / LMG 22925 / RQ-24</strain>
    </source>
</reference>
<dbReference type="FunFam" id="2.40.30.20:FF:000003">
    <property type="entry name" value="Riboflavin synthase, alpha subunit"/>
    <property type="match status" value="1"/>
</dbReference>
<sequence>MFTGIVEEVGRVVHTEPTEGAGGDLRVVIAARAVLEGLELGDSVAVSGCCLTAVALAEGAFTVELSKETLAKTAPRWHPGARVNLERALQLSGRLGGHLVSGHVEGVGEVRRVRREPGAYVLTVRAPEALAKYLIPKGSVTVDGVSLTVVDVGGPGGSSPELAPTDFTLWLIPHTLELTTLGELEVGSRVNLEADLIAKYVERLTLMGGASLTPPAEEHA</sequence>
<evidence type="ECO:0000313" key="13">
    <source>
        <dbReference type="EMBL" id="ADI13409.1"/>
    </source>
</evidence>
<dbReference type="NCBIfam" id="NF006767">
    <property type="entry name" value="PRK09289.1"/>
    <property type="match status" value="1"/>
</dbReference>
<dbReference type="FunFam" id="2.40.30.20:FF:000004">
    <property type="entry name" value="Riboflavin synthase, alpha subunit"/>
    <property type="match status" value="1"/>
</dbReference>
<evidence type="ECO:0000256" key="2">
    <source>
        <dbReference type="ARBA" id="ARBA00002803"/>
    </source>
</evidence>
<comment type="catalytic activity">
    <reaction evidence="1">
        <text>2 6,7-dimethyl-8-(1-D-ribityl)lumazine + H(+) = 5-amino-6-(D-ribitylamino)uracil + riboflavin</text>
        <dbReference type="Rhea" id="RHEA:20772"/>
        <dbReference type="ChEBI" id="CHEBI:15378"/>
        <dbReference type="ChEBI" id="CHEBI:15934"/>
        <dbReference type="ChEBI" id="CHEBI:57986"/>
        <dbReference type="ChEBI" id="CHEBI:58201"/>
        <dbReference type="EC" id="2.5.1.9"/>
    </reaction>
</comment>
<name>D7CR09_TRURR</name>
<evidence type="ECO:0000256" key="7">
    <source>
        <dbReference type="ARBA" id="ARBA00022619"/>
    </source>
</evidence>
<feature type="domain" description="Lumazine-binding" evidence="12">
    <location>
        <begin position="1"/>
        <end position="98"/>
    </location>
</feature>
<evidence type="ECO:0000256" key="9">
    <source>
        <dbReference type="ARBA" id="ARBA00022737"/>
    </source>
</evidence>
<evidence type="ECO:0000256" key="4">
    <source>
        <dbReference type="ARBA" id="ARBA00011233"/>
    </source>
</evidence>
<evidence type="ECO:0000256" key="10">
    <source>
        <dbReference type="NCBIfam" id="TIGR00187"/>
    </source>
</evidence>
<reference evidence="13 14" key="2">
    <citation type="journal article" date="2011" name="Stand. Genomic Sci.">
        <title>Complete genome sequence of Truepera radiovictrix type strain (RQ-24).</title>
        <authorList>
            <person name="Ivanova N."/>
            <person name="Rohde C."/>
            <person name="Munk C."/>
            <person name="Nolan M."/>
            <person name="Lucas S."/>
            <person name="Del Rio T.G."/>
            <person name="Tice H."/>
            <person name="Deshpande S."/>
            <person name="Cheng J.F."/>
            <person name="Tapia R."/>
            <person name="Han C."/>
            <person name="Goodwin L."/>
            <person name="Pitluck S."/>
            <person name="Liolios K."/>
            <person name="Mavromatis K."/>
            <person name="Mikhailova N."/>
            <person name="Pati A."/>
            <person name="Chen A."/>
            <person name="Palaniappan K."/>
            <person name="Land M."/>
            <person name="Hauser L."/>
            <person name="Chang Y.J."/>
            <person name="Jeffries C.D."/>
            <person name="Brambilla E."/>
            <person name="Rohde M."/>
            <person name="Goker M."/>
            <person name="Tindall B.J."/>
            <person name="Woyke T."/>
            <person name="Bristow J."/>
            <person name="Eisen J.A."/>
            <person name="Markowitz V."/>
            <person name="Hugenholtz P."/>
            <person name="Kyrpides N.C."/>
            <person name="Klenk H.P."/>
            <person name="Lapidus A."/>
        </authorList>
    </citation>
    <scope>NUCLEOTIDE SEQUENCE [LARGE SCALE GENOMIC DNA]</scope>
    <source>
        <strain evidence="14">DSM 17093 / CIP 108686 / LMG 22925 / RQ-24</strain>
    </source>
</reference>
<keyword evidence="9" id="KW-0677">Repeat</keyword>
<dbReference type="InterPro" id="IPR017938">
    <property type="entry name" value="Riboflavin_synthase-like_b-brl"/>
</dbReference>
<dbReference type="HOGENOM" id="CLU_034388_2_0_0"/>
<protein>
    <recommendedName>
        <fullName evidence="6 10">Riboflavin synthase</fullName>
        <ecNumber evidence="5 10">2.5.1.9</ecNumber>
    </recommendedName>
</protein>
<dbReference type="GO" id="GO:0004746">
    <property type="term" value="F:riboflavin synthase activity"/>
    <property type="evidence" value="ECO:0007669"/>
    <property type="project" value="UniProtKB-UniRule"/>
</dbReference>
<evidence type="ECO:0000256" key="3">
    <source>
        <dbReference type="ARBA" id="ARBA00004887"/>
    </source>
</evidence>
<feature type="repeat" description="Lumazine-binding" evidence="11">
    <location>
        <begin position="1"/>
        <end position="98"/>
    </location>
</feature>
<keyword evidence="7" id="KW-0686">Riboflavin biosynthesis</keyword>
<evidence type="ECO:0000313" key="14">
    <source>
        <dbReference type="Proteomes" id="UP000000379"/>
    </source>
</evidence>
<dbReference type="EMBL" id="CP002049">
    <property type="protein sequence ID" value="ADI13409.1"/>
    <property type="molecule type" value="Genomic_DNA"/>
</dbReference>
<comment type="pathway">
    <text evidence="3">Cofactor biosynthesis; riboflavin biosynthesis; riboflavin from 2-hydroxy-3-oxobutyl phosphate and 5-amino-6-(D-ribitylamino)uracil: step 2/2.</text>
</comment>
<dbReference type="EC" id="2.5.1.9" evidence="5 10"/>
<evidence type="ECO:0000256" key="6">
    <source>
        <dbReference type="ARBA" id="ARBA00013950"/>
    </source>
</evidence>
<keyword evidence="8 13" id="KW-0808">Transferase</keyword>
<evidence type="ECO:0000256" key="1">
    <source>
        <dbReference type="ARBA" id="ARBA00000968"/>
    </source>
</evidence>
<dbReference type="PANTHER" id="PTHR21098:SF12">
    <property type="entry name" value="RIBOFLAVIN SYNTHASE"/>
    <property type="match status" value="1"/>
</dbReference>
<evidence type="ECO:0000256" key="11">
    <source>
        <dbReference type="PROSITE-ProRule" id="PRU00524"/>
    </source>
</evidence>
<dbReference type="Pfam" id="PF00677">
    <property type="entry name" value="Lum_binding"/>
    <property type="match status" value="2"/>
</dbReference>